<evidence type="ECO:0000256" key="2">
    <source>
        <dbReference type="ARBA" id="ARBA00022801"/>
    </source>
</evidence>
<dbReference type="Pfam" id="PF07859">
    <property type="entry name" value="Abhydrolase_3"/>
    <property type="match status" value="1"/>
</dbReference>
<evidence type="ECO:0000256" key="3">
    <source>
        <dbReference type="PROSITE-ProRule" id="PRU10038"/>
    </source>
</evidence>
<comment type="similarity">
    <text evidence="1">Belongs to the 'GDXG' lipolytic enzyme family.</text>
</comment>
<dbReference type="PANTHER" id="PTHR48081">
    <property type="entry name" value="AB HYDROLASE SUPERFAMILY PROTEIN C4A8.06C"/>
    <property type="match status" value="1"/>
</dbReference>
<comment type="caution">
    <text evidence="6">The sequence shown here is derived from an EMBL/GenBank/DDBJ whole genome shotgun (WGS) entry which is preliminary data.</text>
</comment>
<evidence type="ECO:0000313" key="6">
    <source>
        <dbReference type="EMBL" id="NNH70923.1"/>
    </source>
</evidence>
<name>A0A849BWE8_9NOCA</name>
<protein>
    <submittedName>
        <fullName evidence="6">Alpha/beta hydrolase</fullName>
    </submittedName>
</protein>
<dbReference type="InterPro" id="IPR013094">
    <property type="entry name" value="AB_hydrolase_3"/>
</dbReference>
<dbReference type="AlphaFoldDB" id="A0A849BWE8"/>
<reference evidence="6 7" key="1">
    <citation type="submission" date="2020-05" db="EMBL/GenBank/DDBJ databases">
        <title>MicrobeNet Type strains.</title>
        <authorList>
            <person name="Nicholson A.C."/>
        </authorList>
    </citation>
    <scope>NUCLEOTIDE SEQUENCE [LARGE SCALE GENOMIC DNA]</scope>
    <source>
        <strain evidence="6 7">JCM 3224</strain>
    </source>
</reference>
<dbReference type="EMBL" id="JABELX010000004">
    <property type="protein sequence ID" value="NNH70923.1"/>
    <property type="molecule type" value="Genomic_DNA"/>
</dbReference>
<accession>A0A849BWE8</accession>
<dbReference type="InterPro" id="IPR050300">
    <property type="entry name" value="GDXG_lipolytic_enzyme"/>
</dbReference>
<keyword evidence="2 6" id="KW-0378">Hydrolase</keyword>
<dbReference type="Gene3D" id="3.40.50.1820">
    <property type="entry name" value="alpha/beta hydrolase"/>
    <property type="match status" value="1"/>
</dbReference>
<gene>
    <name evidence="6" type="ORF">HLB23_13810</name>
</gene>
<feature type="active site" evidence="3">
    <location>
        <position position="180"/>
    </location>
</feature>
<dbReference type="InterPro" id="IPR033140">
    <property type="entry name" value="Lipase_GDXG_put_SER_AS"/>
</dbReference>
<sequence>MNVATGLTARAQRSEVGSVEHRGGPTWQTRLGATVMRAVARPALDLVATVIGPRTFWLGGLIDPLAGKVIRPPGGTTTCVVRFERFRAEWVTAAAAVQPGRSERAILYLHGGGFFTCGLNTHRRLVATLSAATGVPVLNVDYRQLPGHAPGESIDDAVEAYEYLLGRGIRAENIVVAGDSAGGFLAFSVGVAALRRGLPVPAGIVGLSPWLDLDSRRRAAHVNNADDALLSAHSLDALVRKGFESLGPVDPAWSPVSGPLAGMPPALIQVGSTEVLRSDAELMTERLGIAGVPVRLQIWRRQVHVFQAAHDVLPEAREAITDIAEFVTEAYAQARNESRNEGKEAS</sequence>
<dbReference type="RefSeq" id="WP_067523225.1">
    <property type="nucleotide sequence ID" value="NZ_JABELX010000004.1"/>
</dbReference>
<dbReference type="PANTHER" id="PTHR48081:SF30">
    <property type="entry name" value="ACETYL-HYDROLASE LIPR-RELATED"/>
    <property type="match status" value="1"/>
</dbReference>
<dbReference type="PROSITE" id="PS01174">
    <property type="entry name" value="LIPASE_GDXG_SER"/>
    <property type="match status" value="1"/>
</dbReference>
<evidence type="ECO:0000256" key="1">
    <source>
        <dbReference type="ARBA" id="ARBA00010515"/>
    </source>
</evidence>
<feature type="region of interest" description="Disordered" evidence="4">
    <location>
        <begin position="1"/>
        <end position="24"/>
    </location>
</feature>
<feature type="domain" description="Alpha/beta hydrolase fold-3" evidence="5">
    <location>
        <begin position="106"/>
        <end position="307"/>
    </location>
</feature>
<evidence type="ECO:0000313" key="7">
    <source>
        <dbReference type="Proteomes" id="UP000586827"/>
    </source>
</evidence>
<dbReference type="InterPro" id="IPR029058">
    <property type="entry name" value="AB_hydrolase_fold"/>
</dbReference>
<organism evidence="6 7">
    <name type="scientific">Nocardia uniformis</name>
    <dbReference type="NCBI Taxonomy" id="53432"/>
    <lineage>
        <taxon>Bacteria</taxon>
        <taxon>Bacillati</taxon>
        <taxon>Actinomycetota</taxon>
        <taxon>Actinomycetes</taxon>
        <taxon>Mycobacteriales</taxon>
        <taxon>Nocardiaceae</taxon>
        <taxon>Nocardia</taxon>
    </lineage>
</organism>
<dbReference type="GO" id="GO:0004806">
    <property type="term" value="F:triacylglycerol lipase activity"/>
    <property type="evidence" value="ECO:0007669"/>
    <property type="project" value="TreeGrafter"/>
</dbReference>
<dbReference type="Proteomes" id="UP000586827">
    <property type="component" value="Unassembled WGS sequence"/>
</dbReference>
<dbReference type="SUPFAM" id="SSF53474">
    <property type="entry name" value="alpha/beta-Hydrolases"/>
    <property type="match status" value="1"/>
</dbReference>
<proteinExistence type="inferred from homology"/>
<evidence type="ECO:0000256" key="4">
    <source>
        <dbReference type="SAM" id="MobiDB-lite"/>
    </source>
</evidence>
<keyword evidence="7" id="KW-1185">Reference proteome</keyword>
<evidence type="ECO:0000259" key="5">
    <source>
        <dbReference type="Pfam" id="PF07859"/>
    </source>
</evidence>